<gene>
    <name evidence="1" type="ORF">VNO80_27035</name>
</gene>
<reference evidence="1 2" key="1">
    <citation type="submission" date="2024-01" db="EMBL/GenBank/DDBJ databases">
        <title>The genomes of 5 underutilized Papilionoideae crops provide insights into root nodulation and disease resistanc.</title>
        <authorList>
            <person name="Jiang F."/>
        </authorList>
    </citation>
    <scope>NUCLEOTIDE SEQUENCE [LARGE SCALE GENOMIC DNA]</scope>
    <source>
        <strain evidence="1">JINMINGXINNONG_FW02</strain>
        <tissue evidence="1">Leaves</tissue>
    </source>
</reference>
<dbReference type="Proteomes" id="UP001374584">
    <property type="component" value="Unassembled WGS sequence"/>
</dbReference>
<keyword evidence="2" id="KW-1185">Reference proteome</keyword>
<proteinExistence type="predicted"/>
<organism evidence="1 2">
    <name type="scientific">Phaseolus coccineus</name>
    <name type="common">Scarlet runner bean</name>
    <name type="synonym">Phaseolus multiflorus</name>
    <dbReference type="NCBI Taxonomy" id="3886"/>
    <lineage>
        <taxon>Eukaryota</taxon>
        <taxon>Viridiplantae</taxon>
        <taxon>Streptophyta</taxon>
        <taxon>Embryophyta</taxon>
        <taxon>Tracheophyta</taxon>
        <taxon>Spermatophyta</taxon>
        <taxon>Magnoliopsida</taxon>
        <taxon>eudicotyledons</taxon>
        <taxon>Gunneridae</taxon>
        <taxon>Pentapetalae</taxon>
        <taxon>rosids</taxon>
        <taxon>fabids</taxon>
        <taxon>Fabales</taxon>
        <taxon>Fabaceae</taxon>
        <taxon>Papilionoideae</taxon>
        <taxon>50 kb inversion clade</taxon>
        <taxon>NPAAA clade</taxon>
        <taxon>indigoferoid/millettioid clade</taxon>
        <taxon>Phaseoleae</taxon>
        <taxon>Phaseolus</taxon>
    </lineage>
</organism>
<comment type="caution">
    <text evidence="1">The sequence shown here is derived from an EMBL/GenBank/DDBJ whole genome shotgun (WGS) entry which is preliminary data.</text>
</comment>
<accession>A0AAN9LKV5</accession>
<name>A0AAN9LKV5_PHACN</name>
<dbReference type="EMBL" id="JAYMYR010000010">
    <property type="protein sequence ID" value="KAK7335258.1"/>
    <property type="molecule type" value="Genomic_DNA"/>
</dbReference>
<evidence type="ECO:0000313" key="1">
    <source>
        <dbReference type="EMBL" id="KAK7335258.1"/>
    </source>
</evidence>
<sequence>MKRCPHASRPGDARMPRALAMSACLSRPGDACMPRALAMSACLSRPGDYVPEKSEVASVFNNGDLVDF</sequence>
<evidence type="ECO:0000313" key="2">
    <source>
        <dbReference type="Proteomes" id="UP001374584"/>
    </source>
</evidence>
<protein>
    <submittedName>
        <fullName evidence="1">Uncharacterized protein</fullName>
    </submittedName>
</protein>
<dbReference type="AlphaFoldDB" id="A0AAN9LKV5"/>